<gene>
    <name evidence="2" type="ORF">MKK02DRAFT_30478</name>
</gene>
<dbReference type="AlphaFoldDB" id="A0AA38H2G9"/>
<evidence type="ECO:0000256" key="1">
    <source>
        <dbReference type="SAM" id="MobiDB-lite"/>
    </source>
</evidence>
<sequence>MEQTNDPNSSKLGLTSSGTQATVNSHSANDPFTQTTDVDSGTFFFELRFTRAGSAEVQIIQSSGPMTDFWPLSSHVGQPLSQKIDFCPTRLGSNCILRRIMAENINSCTLEPGSDLLSVWVGELPVQANTAKLAQRKVRLFKGAIRSSRIVLQSVDLAYISLTPNLTLSPHIMNDTHARKTPTPPPTMAEIHPANPSPRPNKQTASVEGEIYLYHLQLTFGARTDSDVQVIQVDGTREDFLHLCEHIYLPPAQRVPDACPSGLNGRDCALRRILADETRNRTVLGDGTELLGMSFEREKLVRDVASARGEKGRELENEGEKERGEAKGKEEEDARQGAAAVIAGISVLRMSALARMATRRRTPVV</sequence>
<name>A0AA38H2G9_9TREE</name>
<evidence type="ECO:0000313" key="3">
    <source>
        <dbReference type="Proteomes" id="UP001164286"/>
    </source>
</evidence>
<dbReference type="GeneID" id="77727264"/>
<feature type="region of interest" description="Disordered" evidence="1">
    <location>
        <begin position="306"/>
        <end position="336"/>
    </location>
</feature>
<evidence type="ECO:0000313" key="2">
    <source>
        <dbReference type="EMBL" id="KAI9632735.1"/>
    </source>
</evidence>
<dbReference type="RefSeq" id="XP_052942512.1">
    <property type="nucleotide sequence ID" value="XM_053088059.1"/>
</dbReference>
<protein>
    <submittedName>
        <fullName evidence="2">Uncharacterized protein</fullName>
    </submittedName>
</protein>
<reference evidence="2" key="1">
    <citation type="journal article" date="2022" name="G3 (Bethesda)">
        <title>High quality genome of the basidiomycete yeast Dioszegia hungarica PDD-24b-2 isolated from cloud water.</title>
        <authorList>
            <person name="Jarrige D."/>
            <person name="Haridas S."/>
            <person name="Bleykasten-Grosshans C."/>
            <person name="Joly M."/>
            <person name="Nadalig T."/>
            <person name="Sancelme M."/>
            <person name="Vuilleumier S."/>
            <person name="Grigoriev I.V."/>
            <person name="Amato P."/>
            <person name="Bringel F."/>
        </authorList>
    </citation>
    <scope>NUCLEOTIDE SEQUENCE</scope>
    <source>
        <strain evidence="2">PDD-24b-2</strain>
    </source>
</reference>
<keyword evidence="3" id="KW-1185">Reference proteome</keyword>
<proteinExistence type="predicted"/>
<dbReference type="EMBL" id="JAKWFO010000014">
    <property type="protein sequence ID" value="KAI9632735.1"/>
    <property type="molecule type" value="Genomic_DNA"/>
</dbReference>
<comment type="caution">
    <text evidence="2">The sequence shown here is derived from an EMBL/GenBank/DDBJ whole genome shotgun (WGS) entry which is preliminary data.</text>
</comment>
<accession>A0AA38H2G9</accession>
<feature type="region of interest" description="Disordered" evidence="1">
    <location>
        <begin position="1"/>
        <end position="34"/>
    </location>
</feature>
<dbReference type="Proteomes" id="UP001164286">
    <property type="component" value="Unassembled WGS sequence"/>
</dbReference>
<organism evidence="2 3">
    <name type="scientific">Dioszegia hungarica</name>
    <dbReference type="NCBI Taxonomy" id="4972"/>
    <lineage>
        <taxon>Eukaryota</taxon>
        <taxon>Fungi</taxon>
        <taxon>Dikarya</taxon>
        <taxon>Basidiomycota</taxon>
        <taxon>Agaricomycotina</taxon>
        <taxon>Tremellomycetes</taxon>
        <taxon>Tremellales</taxon>
        <taxon>Bulleribasidiaceae</taxon>
        <taxon>Dioszegia</taxon>
    </lineage>
</organism>
<feature type="compositionally biased region" description="Basic and acidic residues" evidence="1">
    <location>
        <begin position="308"/>
        <end position="335"/>
    </location>
</feature>